<name>A0A7I7RH38_MYCCF</name>
<protein>
    <submittedName>
        <fullName evidence="2">Uncharacterized protein</fullName>
    </submittedName>
</protein>
<feature type="region of interest" description="Disordered" evidence="1">
    <location>
        <begin position="1"/>
        <end position="48"/>
    </location>
</feature>
<evidence type="ECO:0000313" key="2">
    <source>
        <dbReference type="EMBL" id="BBY43590.1"/>
    </source>
</evidence>
<reference evidence="2 3" key="1">
    <citation type="journal article" date="2019" name="Emerg. Microbes Infect.">
        <title>Comprehensive subspecies identification of 175 nontuberculous mycobacteria species based on 7547 genomic profiles.</title>
        <authorList>
            <person name="Matsumoto Y."/>
            <person name="Kinjo T."/>
            <person name="Motooka D."/>
            <person name="Nabeya D."/>
            <person name="Jung N."/>
            <person name="Uechi K."/>
            <person name="Horii T."/>
            <person name="Iida T."/>
            <person name="Fujita J."/>
            <person name="Nakamura S."/>
        </authorList>
    </citation>
    <scope>NUCLEOTIDE SEQUENCE [LARGE SCALE GENOMIC DNA]</scope>
    <source>
        <strain evidence="2 3">JCM 18439</strain>
    </source>
</reference>
<proteinExistence type="predicted"/>
<sequence length="163" mass="18447">MKHAPAAQGPIDRIKKTGKRGPTSKWRPIAGHPDFQLHPDGRVRKASNRHPVTDPFLLDELLGEQTAPSSRPWYLRCCGRRWHGSLFAARMHQAKCLEYTKHERPHAVRGRAAVHARHRTSDTGRTGDAHLRVLDVPPRILFGEYGGDLWITFSPPTVPDDFN</sequence>
<keyword evidence="3" id="KW-1185">Reference proteome</keyword>
<evidence type="ECO:0000256" key="1">
    <source>
        <dbReference type="SAM" id="MobiDB-lite"/>
    </source>
</evidence>
<evidence type="ECO:0000313" key="3">
    <source>
        <dbReference type="Proteomes" id="UP000466431"/>
    </source>
</evidence>
<dbReference type="Proteomes" id="UP000466431">
    <property type="component" value="Chromosome"/>
</dbReference>
<accession>A0A7I7RH38</accession>
<organism evidence="2 3">
    <name type="scientific">Mycolicibacterium celeriflavum</name>
    <name type="common">Mycobacterium celeriflavum</name>
    <dbReference type="NCBI Taxonomy" id="1249101"/>
    <lineage>
        <taxon>Bacteria</taxon>
        <taxon>Bacillati</taxon>
        <taxon>Actinomycetota</taxon>
        <taxon>Actinomycetes</taxon>
        <taxon>Mycobacteriales</taxon>
        <taxon>Mycobacteriaceae</taxon>
        <taxon>Mycolicibacterium</taxon>
    </lineage>
</organism>
<dbReference type="KEGG" id="mcee:MCEL_18850"/>
<dbReference type="EMBL" id="AP022591">
    <property type="protein sequence ID" value="BBY43590.1"/>
    <property type="molecule type" value="Genomic_DNA"/>
</dbReference>
<gene>
    <name evidence="2" type="ORF">MCEL_18850</name>
</gene>
<dbReference type="AlphaFoldDB" id="A0A7I7RH38"/>